<protein>
    <submittedName>
        <fullName evidence="1">Uncharacterized protein</fullName>
    </submittedName>
</protein>
<dbReference type="EMBL" id="AGWL01000002">
    <property type="protein sequence ID" value="EKU95795.1"/>
    <property type="molecule type" value="Genomic_DNA"/>
</dbReference>
<evidence type="ECO:0000313" key="1">
    <source>
        <dbReference type="EMBL" id="EKU95795.1"/>
    </source>
</evidence>
<evidence type="ECO:0000313" key="2">
    <source>
        <dbReference type="Proteomes" id="UP000009888"/>
    </source>
</evidence>
<comment type="caution">
    <text evidence="1">The sequence shown here is derived from an EMBL/GenBank/DDBJ whole genome shotgun (WGS) entry which is preliminary data.</text>
</comment>
<gene>
    <name evidence="1" type="ORF">HMPREF9233_00582</name>
</gene>
<organism evidence="1 2">
    <name type="scientific">Actinobaculum massiliense ACS-171-V-Col2</name>
    <dbReference type="NCBI Taxonomy" id="883066"/>
    <lineage>
        <taxon>Bacteria</taxon>
        <taxon>Bacillati</taxon>
        <taxon>Actinomycetota</taxon>
        <taxon>Actinomycetes</taxon>
        <taxon>Actinomycetales</taxon>
        <taxon>Actinomycetaceae</taxon>
        <taxon>Actinobaculum</taxon>
    </lineage>
</organism>
<dbReference type="Proteomes" id="UP000009888">
    <property type="component" value="Unassembled WGS sequence"/>
</dbReference>
<sequence length="97" mass="10078">MLSPWGGWRSVSVADRVVAGRGDLLVAHAVADQKDAVLPAGLADGVAHKRRLVATALVDVARANHTQYRTTPVSTIPSTAPSTFMTGLRAASKANAC</sequence>
<name>K9F2W7_9ACTO</name>
<proteinExistence type="predicted"/>
<dbReference type="AlphaFoldDB" id="K9F2W7"/>
<dbReference type="STRING" id="202789.GCA_001457435_01550"/>
<accession>K9F2W7</accession>
<reference evidence="1 2" key="1">
    <citation type="submission" date="2012-09" db="EMBL/GenBank/DDBJ databases">
        <title>The Genome Sequence of Actinobaculum massiliae ACS-171-V-COL2.</title>
        <authorList>
            <consortium name="The Broad Institute Genome Sequencing Platform"/>
            <person name="Earl A."/>
            <person name="Ward D."/>
            <person name="Feldgarden M."/>
            <person name="Gevers D."/>
            <person name="Saerens B."/>
            <person name="Vaneechoutte M."/>
            <person name="Walker B."/>
            <person name="Young S.K."/>
            <person name="Zeng Q."/>
            <person name="Gargeya S."/>
            <person name="Fitzgerald M."/>
            <person name="Haas B."/>
            <person name="Abouelleil A."/>
            <person name="Alvarado L."/>
            <person name="Arachchi H.M."/>
            <person name="Berlin A."/>
            <person name="Chapman S.B."/>
            <person name="Goldberg J."/>
            <person name="Griggs A."/>
            <person name="Gujja S."/>
            <person name="Hansen M."/>
            <person name="Howarth C."/>
            <person name="Imamovic A."/>
            <person name="Larimer J."/>
            <person name="McCowen C."/>
            <person name="Montmayeur A."/>
            <person name="Murphy C."/>
            <person name="Neiman D."/>
            <person name="Pearson M."/>
            <person name="Priest M."/>
            <person name="Roberts A."/>
            <person name="Saif S."/>
            <person name="Shea T."/>
            <person name="Sisk P."/>
            <person name="Sykes S."/>
            <person name="Wortman J."/>
            <person name="Nusbaum C."/>
            <person name="Birren B."/>
        </authorList>
    </citation>
    <scope>NUCLEOTIDE SEQUENCE [LARGE SCALE GENOMIC DNA]</scope>
    <source>
        <strain evidence="2">ACS-171-V-Col2</strain>
    </source>
</reference>
<keyword evidence="2" id="KW-1185">Reference proteome</keyword>
<dbReference type="HOGENOM" id="CLU_2340534_0_0_11"/>